<organism evidence="3 4">
    <name type="scientific">Rugosimonospora africana</name>
    <dbReference type="NCBI Taxonomy" id="556532"/>
    <lineage>
        <taxon>Bacteria</taxon>
        <taxon>Bacillati</taxon>
        <taxon>Actinomycetota</taxon>
        <taxon>Actinomycetes</taxon>
        <taxon>Micromonosporales</taxon>
        <taxon>Micromonosporaceae</taxon>
        <taxon>Rugosimonospora</taxon>
    </lineage>
</organism>
<keyword evidence="4" id="KW-1185">Reference proteome</keyword>
<evidence type="ECO:0000313" key="4">
    <source>
        <dbReference type="Proteomes" id="UP000642748"/>
    </source>
</evidence>
<dbReference type="Gene3D" id="3.40.720.10">
    <property type="entry name" value="Alkaline Phosphatase, subunit A"/>
    <property type="match status" value="2"/>
</dbReference>
<evidence type="ECO:0000313" key="3">
    <source>
        <dbReference type="EMBL" id="GIH15760.1"/>
    </source>
</evidence>
<feature type="signal peptide" evidence="1">
    <location>
        <begin position="1"/>
        <end position="38"/>
    </location>
</feature>
<keyword evidence="1" id="KW-0732">Signal</keyword>
<dbReference type="SUPFAM" id="SSF56300">
    <property type="entry name" value="Metallo-dependent phosphatases"/>
    <property type="match status" value="1"/>
</dbReference>
<accession>A0A8J3VR38</accession>
<dbReference type="GO" id="GO:0008253">
    <property type="term" value="F:5'-nucleotidase activity"/>
    <property type="evidence" value="ECO:0007669"/>
    <property type="project" value="TreeGrafter"/>
</dbReference>
<dbReference type="Gene3D" id="3.60.21.10">
    <property type="match status" value="1"/>
</dbReference>
<comment type="caution">
    <text evidence="3">The sequence shown here is derived from an EMBL/GenBank/DDBJ whole genome shotgun (WGS) entry which is preliminary data.</text>
</comment>
<dbReference type="Gene3D" id="3.90.780.10">
    <property type="entry name" value="5'-Nucleotidase, C-terminal domain"/>
    <property type="match status" value="1"/>
</dbReference>
<dbReference type="GO" id="GO:0008768">
    <property type="term" value="F:UDP-sugar diphosphatase activity"/>
    <property type="evidence" value="ECO:0007669"/>
    <property type="project" value="TreeGrafter"/>
</dbReference>
<dbReference type="RefSeq" id="WP_203919387.1">
    <property type="nucleotide sequence ID" value="NZ_BONZ01000038.1"/>
</dbReference>
<dbReference type="InterPro" id="IPR006179">
    <property type="entry name" value="5_nucleotidase/apyrase"/>
</dbReference>
<dbReference type="Proteomes" id="UP000642748">
    <property type="component" value="Unassembled WGS sequence"/>
</dbReference>
<feature type="domain" description="5'-Nucleotidase C-terminal" evidence="2">
    <location>
        <begin position="1069"/>
        <end position="1215"/>
    </location>
</feature>
<dbReference type="SUPFAM" id="SSF55816">
    <property type="entry name" value="5'-nucleotidase (syn. UDP-sugar hydrolase), C-terminal domain"/>
    <property type="match status" value="1"/>
</dbReference>
<dbReference type="PANTHER" id="PTHR11575:SF24">
    <property type="entry name" value="5'-NUCLEOTIDASE"/>
    <property type="match status" value="1"/>
</dbReference>
<dbReference type="PRINTS" id="PR01607">
    <property type="entry name" value="APYRASEFAMLY"/>
</dbReference>
<evidence type="ECO:0000259" key="2">
    <source>
        <dbReference type="Pfam" id="PF02872"/>
    </source>
</evidence>
<dbReference type="PROSITE" id="PS51318">
    <property type="entry name" value="TAT"/>
    <property type="match status" value="1"/>
</dbReference>
<dbReference type="SUPFAM" id="SSF53649">
    <property type="entry name" value="Alkaline phosphatase-like"/>
    <property type="match status" value="1"/>
</dbReference>
<dbReference type="Pfam" id="PF02872">
    <property type="entry name" value="5_nucleotid_C"/>
    <property type="match status" value="1"/>
</dbReference>
<gene>
    <name evidence="3" type="ORF">Raf01_39320</name>
</gene>
<dbReference type="InterPro" id="IPR017850">
    <property type="entry name" value="Alkaline_phosphatase_core_sf"/>
</dbReference>
<dbReference type="Pfam" id="PF01663">
    <property type="entry name" value="Phosphodiest"/>
    <property type="match status" value="2"/>
</dbReference>
<dbReference type="InterPro" id="IPR002591">
    <property type="entry name" value="Phosphodiest/P_Trfase"/>
</dbReference>
<reference evidence="3" key="1">
    <citation type="submission" date="2021-01" db="EMBL/GenBank/DDBJ databases">
        <title>Whole genome shotgun sequence of Rugosimonospora africana NBRC 104875.</title>
        <authorList>
            <person name="Komaki H."/>
            <person name="Tamura T."/>
        </authorList>
    </citation>
    <scope>NUCLEOTIDE SEQUENCE</scope>
    <source>
        <strain evidence="3">NBRC 104875</strain>
    </source>
</reference>
<feature type="chain" id="PRO_5035174153" description="5'-Nucleotidase C-terminal domain-containing protein" evidence="1">
    <location>
        <begin position="39"/>
        <end position="1253"/>
    </location>
</feature>
<dbReference type="InterPro" id="IPR029052">
    <property type="entry name" value="Metallo-depent_PP-like"/>
</dbReference>
<dbReference type="GO" id="GO:0030288">
    <property type="term" value="C:outer membrane-bounded periplasmic space"/>
    <property type="evidence" value="ECO:0007669"/>
    <property type="project" value="TreeGrafter"/>
</dbReference>
<dbReference type="InterPro" id="IPR006311">
    <property type="entry name" value="TAT_signal"/>
</dbReference>
<protein>
    <recommendedName>
        <fullName evidence="2">5'-Nucleotidase C-terminal domain-containing protein</fullName>
    </recommendedName>
</protein>
<sequence>MTPFGTRRPSATASRRAAAFATAALTALGLAVTAAASAADAAPATQKQHGDTPVVLFSSDGMRPDLMQRYAARGVMPTYASLMRHGATGDNGLTQGFPPNTGQGWYTMATGAWPGVHGSTNNTFFDTRQPFSSSTSFSFHGNGASPGTDPTNVLEAQSVASSAELAGKTVAQLEWTGGLNANINGPTVDYATFYSTRGVLEYPANTTKQASAAGFGLSYQVAAFTPASGWTHVPASVKAPARQSVLTVASTSASLNPTRTYDLYVYASGNKGYDRVVMTPTAAGKDGAKAAATLTPGTYGAVKLTGSDGLIGSAAGESAGFYVDVTHLAADLSSFQLYFTSVTRPNAHCATAACDALPAGAPGEDRLAKYIADNLPPAIFGDFAPEEAGLIDEDTWYAQTVGLNQAYDLAVFNYVLKKLQPHTDVLLAGTDQTDEVSHQILGLLTPTAPDGSANPYYDRVAGTGPRDNRLAQREGYLRGAYASADARLGLVRSLLKDPDVLASSDHGFAPQWEAVDAPLVLKQLGLQDVEQTGNCRPAADSAAGATVAKACWAGGTAQIYLNLKGRDPDGVLDPANYQATVDRIVSAYRGLKDPASGKPVVEKVLTKAQLADVDGSDSLNPTRSGDVVVVTKVPYEFDGNTVGTLVAPSKFFGQHGYLPDDVDLKHNINMHATFVAGGPDVAHVPSVRGVRAVDLAPTLAVLGGFDPPLQAQGRVLTSILDDGHRYSTGQLLAVNDVHGNLTDDGLTYADPYSGARDTAGGIATLATYLERAKATDPANTVTVEAGDMVGASPPASGLLRDKPTLDALNAMGIDVGTLGNHEFDRGVTEMLRQVNGGQSTVDSSITFDKLNFPVVDANVISDATGKPLMNPYTIKRVGGVPVAFIGATTVTTPTIVTTGGTTGVHFIDEATAINGVVKQLEHAGVHAFVAVVHEGGSQSTYPVGVVNDRVHDIAAHLDPAVSVLISGHSHTVVDTRVGRTLVIQASSFTRAYDEVHLLMDRRSGTVAAAWGSVRPVWENTVPASTDPSAPAVAPDPKVQAIVNAALAATDPVTQRVINTAAADVPSQRDGGATAAGESPAGDLIADSQRAYAHTQLAFVNTGSVRAGLQAGQVTYGDLFTMQPFQDDYVDTFSLTGAQVWALLRQQLAAGTGGIMQISGLHFSYSGSQGSGAITGVWLGAPGNDGAPIPNDASASYTATANSFMVGGGDGFTVLEGASDVVQTPDAELVPLVSYVGTLPNPFTYGTDGRIAKS</sequence>
<dbReference type="PANTHER" id="PTHR11575">
    <property type="entry name" value="5'-NUCLEOTIDASE-RELATED"/>
    <property type="match status" value="1"/>
</dbReference>
<dbReference type="EMBL" id="BONZ01000038">
    <property type="protein sequence ID" value="GIH15760.1"/>
    <property type="molecule type" value="Genomic_DNA"/>
</dbReference>
<dbReference type="GO" id="GO:0009166">
    <property type="term" value="P:nucleotide catabolic process"/>
    <property type="evidence" value="ECO:0007669"/>
    <property type="project" value="InterPro"/>
</dbReference>
<evidence type="ECO:0000256" key="1">
    <source>
        <dbReference type="SAM" id="SignalP"/>
    </source>
</evidence>
<proteinExistence type="predicted"/>
<dbReference type="InterPro" id="IPR008334">
    <property type="entry name" value="5'-Nucleotdase_C"/>
</dbReference>
<dbReference type="InterPro" id="IPR036907">
    <property type="entry name" value="5'-Nucleotdase_C_sf"/>
</dbReference>
<dbReference type="AlphaFoldDB" id="A0A8J3VR38"/>
<name>A0A8J3VR38_9ACTN</name>